<keyword evidence="2" id="KW-1185">Reference proteome</keyword>
<evidence type="ECO:0000313" key="1">
    <source>
        <dbReference type="EMBL" id="KAJ8131731.1"/>
    </source>
</evidence>
<comment type="caution">
    <text evidence="1">The sequence shown here is derived from an EMBL/GenBank/DDBJ whole genome shotgun (WGS) entry which is preliminary data.</text>
</comment>
<dbReference type="Proteomes" id="UP001153332">
    <property type="component" value="Unassembled WGS sequence"/>
</dbReference>
<proteinExistence type="predicted"/>
<sequence length="716" mass="80397">MTEQLKSVPGKRQRRRSAKSCEPCRARKIKCDRGLPCRPCLRSRASLLCTYTSDHTLVSSGLEAHTPLRPESVKETGTSTAAPAVSRNGDAASPIDTPYNSHEDEASTPSLARRVNFLEQIFQTSEHECRPNSSLKDLEARLAKIEQRIGASSSESRSSDKSDLRIKLPRPHLRAEREKTRLFGKSHWVHSLEQFNILSQMQSKPYSPVDGVQAEANGAMIEAASARRHVKSRGAKLLRDPMPTLSESIPAKAICDHAIDGYLRTFEPIFRILHVPSFMSEYESYWTQTEPTQSQFLMKLTMVLTIGGIFLADRPVANEIKRSARNWVYAVQWWLVGPTEREAMSISGIQVFCLLLLARQTSALGGTSSIITEALSKLSFTLGLHVDPRFHYAMTPFESELRRRLWLTVLELTAITSLNSTLPLLLYAGDYQVPLPTNTRDYNLGKDKDAETPQEHGKHEGLDCSLQIVLAKSLRLRMQIIQELNDASREATYEKAIALSNNLQAHCREISAFFQPDEIQQDDLSPTPGFHHKFLDTYFRRLILFLHRPFAHQARKDHRYFLSRKICLESSLIMAAHTESMDLRAGNLDDFSYCCVSGSGMFKGAMGQDIILGVALLYAAAAMGRAGILDPVPVETNCYAPDEGWRWWSKSTASWMDFTRILRKLGNVPGNSESPFYDNEAMTMAQFLMMHRRIGVDKDGGCLLNVVILDVGSLQA</sequence>
<reference evidence="1" key="1">
    <citation type="submission" date="2022-12" db="EMBL/GenBank/DDBJ databases">
        <title>Genome Sequence of Lasiodiplodia mahajangana.</title>
        <authorList>
            <person name="Buettner E."/>
        </authorList>
    </citation>
    <scope>NUCLEOTIDE SEQUENCE</scope>
    <source>
        <strain evidence="1">VT137</strain>
    </source>
</reference>
<evidence type="ECO:0000313" key="2">
    <source>
        <dbReference type="Proteomes" id="UP001153332"/>
    </source>
</evidence>
<protein>
    <submittedName>
        <fullName evidence="1">Uncharacterized protein</fullName>
    </submittedName>
</protein>
<gene>
    <name evidence="1" type="ORF">O1611_g1894</name>
</gene>
<organism evidence="1 2">
    <name type="scientific">Lasiodiplodia mahajangana</name>
    <dbReference type="NCBI Taxonomy" id="1108764"/>
    <lineage>
        <taxon>Eukaryota</taxon>
        <taxon>Fungi</taxon>
        <taxon>Dikarya</taxon>
        <taxon>Ascomycota</taxon>
        <taxon>Pezizomycotina</taxon>
        <taxon>Dothideomycetes</taxon>
        <taxon>Dothideomycetes incertae sedis</taxon>
        <taxon>Botryosphaeriales</taxon>
        <taxon>Botryosphaeriaceae</taxon>
        <taxon>Lasiodiplodia</taxon>
    </lineage>
</organism>
<accession>A0ACC2JWF0</accession>
<dbReference type="EMBL" id="JAPUUL010000238">
    <property type="protein sequence ID" value="KAJ8131731.1"/>
    <property type="molecule type" value="Genomic_DNA"/>
</dbReference>
<name>A0ACC2JWF0_9PEZI</name>